<evidence type="ECO:0000256" key="2">
    <source>
        <dbReference type="ARBA" id="ARBA00023125"/>
    </source>
</evidence>
<evidence type="ECO:0000256" key="3">
    <source>
        <dbReference type="ARBA" id="ARBA00023163"/>
    </source>
</evidence>
<reference evidence="5" key="1">
    <citation type="submission" date="2021-11" db="EMBL/GenBank/DDBJ databases">
        <title>Description of novel Flavobacterium species.</title>
        <authorList>
            <person name="Saticioglu I.B."/>
            <person name="Ay H."/>
            <person name="Altun S."/>
            <person name="Duman M."/>
        </authorList>
    </citation>
    <scope>NUCLEOTIDE SEQUENCE</scope>
    <source>
        <strain evidence="5">F-65</strain>
    </source>
</reference>
<keyword evidence="3" id="KW-0804">Transcription</keyword>
<dbReference type="Pfam" id="PF00356">
    <property type="entry name" value="LacI"/>
    <property type="match status" value="1"/>
</dbReference>
<evidence type="ECO:0000313" key="5">
    <source>
        <dbReference type="EMBL" id="MCC9070351.1"/>
    </source>
</evidence>
<keyword evidence="1" id="KW-0805">Transcription regulation</keyword>
<dbReference type="PANTHER" id="PTHR30146">
    <property type="entry name" value="LACI-RELATED TRANSCRIPTIONAL REPRESSOR"/>
    <property type="match status" value="1"/>
</dbReference>
<dbReference type="Gene3D" id="3.40.50.2300">
    <property type="match status" value="2"/>
</dbReference>
<protein>
    <submittedName>
        <fullName evidence="5">LacI family DNA-binding transcriptional regulator</fullName>
    </submittedName>
</protein>
<evidence type="ECO:0000256" key="1">
    <source>
        <dbReference type="ARBA" id="ARBA00023015"/>
    </source>
</evidence>
<dbReference type="PROSITE" id="PS50932">
    <property type="entry name" value="HTH_LACI_2"/>
    <property type="match status" value="1"/>
</dbReference>
<evidence type="ECO:0000259" key="4">
    <source>
        <dbReference type="PROSITE" id="PS50932"/>
    </source>
</evidence>
<dbReference type="EMBL" id="JAJJMO010000001">
    <property type="protein sequence ID" value="MCC9070351.1"/>
    <property type="molecule type" value="Genomic_DNA"/>
</dbReference>
<dbReference type="InterPro" id="IPR000843">
    <property type="entry name" value="HTH_LacI"/>
</dbReference>
<proteinExistence type="predicted"/>
<dbReference type="InterPro" id="IPR028082">
    <property type="entry name" value="Peripla_BP_I"/>
</dbReference>
<dbReference type="SUPFAM" id="SSF47413">
    <property type="entry name" value="lambda repressor-like DNA-binding domains"/>
    <property type="match status" value="1"/>
</dbReference>
<gene>
    <name evidence="5" type="ORF">LNQ49_01875</name>
</gene>
<accession>A0ABS8MNL3</accession>
<evidence type="ECO:0000313" key="6">
    <source>
        <dbReference type="Proteomes" id="UP001430919"/>
    </source>
</evidence>
<keyword evidence="2 5" id="KW-0238">DNA-binding</keyword>
<dbReference type="PANTHER" id="PTHR30146:SF144">
    <property type="entry name" value="LACI-FAMILY TRANSCRIPTION REGULATOR"/>
    <property type="match status" value="1"/>
</dbReference>
<comment type="caution">
    <text evidence="5">The sequence shown here is derived from an EMBL/GenBank/DDBJ whole genome shotgun (WGS) entry which is preliminary data.</text>
</comment>
<dbReference type="CDD" id="cd01392">
    <property type="entry name" value="HTH_LacI"/>
    <property type="match status" value="1"/>
</dbReference>
<keyword evidence="6" id="KW-1185">Reference proteome</keyword>
<feature type="domain" description="HTH lacI-type" evidence="4">
    <location>
        <begin position="1"/>
        <end position="47"/>
    </location>
</feature>
<dbReference type="SUPFAM" id="SSF53822">
    <property type="entry name" value="Periplasmic binding protein-like I"/>
    <property type="match status" value="1"/>
</dbReference>
<dbReference type="InterPro" id="IPR025997">
    <property type="entry name" value="SBP_2_dom"/>
</dbReference>
<sequence length="334" mass="38536">MANVSTGTVDRIIHNRGQVAKVNVDKVNAIIKEYGYERNVLASTLTLNKKFHFAVFLPKYDNSDYWKSQIAGIERAALEFGKFGVVLDYFFYNLNTTSFKKTLKKVLEFDCDGLLFAPIFYEESVCFLSKYENKDIPIVMIDSKIASDKEHAYVGQDAFQSGYLAGRLISFAEKDQREVLIFNIAREIENTSVYLQRIYGFYSFFKDHKELLNFNFSEVTIKNSGMNELNEAIFSGINNVFITNSRAHIVAKFLKEKNITGIRIVGYDLLDDNIEYLNSGMIDFLINQRPEEQGYMGINYLYKKIVLHEPVENTHHIPLEVILKENYFPTNKKG</sequence>
<dbReference type="InterPro" id="IPR010982">
    <property type="entry name" value="Lambda_DNA-bd_dom_sf"/>
</dbReference>
<name>A0ABS8MNL3_9FLAO</name>
<dbReference type="Pfam" id="PF13407">
    <property type="entry name" value="Peripla_BP_4"/>
    <property type="match status" value="1"/>
</dbReference>
<dbReference type="Proteomes" id="UP001430919">
    <property type="component" value="Unassembled WGS sequence"/>
</dbReference>
<organism evidence="5 6">
    <name type="scientific">Flavobacterium pisciphilum</name>
    <dbReference type="NCBI Taxonomy" id="2893755"/>
    <lineage>
        <taxon>Bacteria</taxon>
        <taxon>Pseudomonadati</taxon>
        <taxon>Bacteroidota</taxon>
        <taxon>Flavobacteriia</taxon>
        <taxon>Flavobacteriales</taxon>
        <taxon>Flavobacteriaceae</taxon>
        <taxon>Flavobacterium</taxon>
    </lineage>
</organism>
<dbReference type="Gene3D" id="1.10.260.40">
    <property type="entry name" value="lambda repressor-like DNA-binding domains"/>
    <property type="match status" value="1"/>
</dbReference>
<dbReference type="GO" id="GO:0003677">
    <property type="term" value="F:DNA binding"/>
    <property type="evidence" value="ECO:0007669"/>
    <property type="project" value="UniProtKB-KW"/>
</dbReference>
<dbReference type="SMART" id="SM00354">
    <property type="entry name" value="HTH_LACI"/>
    <property type="match status" value="1"/>
</dbReference>